<dbReference type="InterPro" id="IPR050736">
    <property type="entry name" value="Sensor_HK_Regulatory"/>
</dbReference>
<dbReference type="EC" id="2.7.13.3" evidence="3"/>
<comment type="caution">
    <text evidence="14">The sequence shown here is derived from an EMBL/GenBank/DDBJ whole genome shotgun (WGS) entry which is preliminary data.</text>
</comment>
<dbReference type="Pfam" id="PF00512">
    <property type="entry name" value="HisKA"/>
    <property type="match status" value="1"/>
</dbReference>
<evidence type="ECO:0000256" key="12">
    <source>
        <dbReference type="SAM" id="Phobius"/>
    </source>
</evidence>
<dbReference type="EMBL" id="RBWS01000001">
    <property type="protein sequence ID" value="RKO73519.1"/>
    <property type="molecule type" value="Genomic_DNA"/>
</dbReference>
<evidence type="ECO:0000313" key="15">
    <source>
        <dbReference type="Proteomes" id="UP000282423"/>
    </source>
</evidence>
<dbReference type="InterPro" id="IPR003661">
    <property type="entry name" value="HisK_dim/P_dom"/>
</dbReference>
<protein>
    <recommendedName>
        <fullName evidence="3">histidine kinase</fullName>
        <ecNumber evidence="3">2.7.13.3</ecNumber>
    </recommendedName>
</protein>
<gene>
    <name evidence="14" type="ORF">D7322_02350</name>
</gene>
<evidence type="ECO:0000256" key="6">
    <source>
        <dbReference type="ARBA" id="ARBA00022679"/>
    </source>
</evidence>
<dbReference type="PANTHER" id="PTHR43711">
    <property type="entry name" value="TWO-COMPONENT HISTIDINE KINASE"/>
    <property type="match status" value="1"/>
</dbReference>
<dbReference type="OrthoDB" id="921707at2"/>
<dbReference type="PANTHER" id="PTHR43711:SF26">
    <property type="entry name" value="SENSOR HISTIDINE KINASE RCSC"/>
    <property type="match status" value="1"/>
</dbReference>
<keyword evidence="15" id="KW-1185">Reference proteome</keyword>
<keyword evidence="12" id="KW-1133">Transmembrane helix</keyword>
<dbReference type="Proteomes" id="UP000282423">
    <property type="component" value="Unassembled WGS sequence"/>
</dbReference>
<evidence type="ECO:0000313" key="14">
    <source>
        <dbReference type="EMBL" id="RKO73519.1"/>
    </source>
</evidence>
<keyword evidence="4" id="KW-1003">Cell membrane</keyword>
<dbReference type="InterPro" id="IPR005467">
    <property type="entry name" value="His_kinase_dom"/>
</dbReference>
<keyword evidence="10" id="KW-0902">Two-component regulatory system</keyword>
<dbReference type="Gene3D" id="3.30.565.10">
    <property type="entry name" value="Histidine kinase-like ATPase, C-terminal domain"/>
    <property type="match status" value="1"/>
</dbReference>
<keyword evidence="9" id="KW-0067">ATP-binding</keyword>
<dbReference type="SMART" id="SM00387">
    <property type="entry name" value="HATPase_c"/>
    <property type="match status" value="1"/>
</dbReference>
<dbReference type="FunFam" id="3.30.565.10:FF:000023">
    <property type="entry name" value="PAS domain-containing sensor histidine kinase"/>
    <property type="match status" value="1"/>
</dbReference>
<sequence length="477" mass="55116">MGSRFKLLISLIVLIGTGITIVLGIWLYGSYTNRRDLFLSTAERSLFNAVQEVYQAENGNQRLDGPDNERDRLLNDVKSEFLPLIPEAQLDQVLQKIRSRQPRKEHTFRNDPDRKIKLYGKDRDNQNAIIPPFLFRDFEMSKSNLDLIDNKFRESLSNKGISVPYELSIVTIPREQVKDVRREYREKNLAWTRPMMVNPLKSEFLVIKFQEDWKYLLYSLSWQLLISLLLIGLLLGTFFYLMKTILNQNKMAELRKNFVDNMTHELKTPVSTVMAAVEAIQLYGVREDKEKMDRYLDISKRELEHLSGMIEKVLQMDIDASRGIVLQRSEFDLVAMVESVIEVAQLNKTKAVEVELFTDPKSILIRGDESHLKNVVNNLLENAIKYAGQHVKVKVDIKGTKEHVQIRITDNGKGIAHEYHQQIFDMFFRVPAGNLHDVKGFGLGLAYVKQVVKRHEGKISVESELGKGSTFTIRLPY</sequence>
<dbReference type="InterPro" id="IPR003594">
    <property type="entry name" value="HATPase_dom"/>
</dbReference>
<evidence type="ECO:0000256" key="9">
    <source>
        <dbReference type="ARBA" id="ARBA00022840"/>
    </source>
</evidence>
<proteinExistence type="predicted"/>
<comment type="subcellular location">
    <subcellularLocation>
        <location evidence="2">Cell membrane</location>
    </subcellularLocation>
</comment>
<keyword evidence="11 12" id="KW-0472">Membrane</keyword>
<name>A0A420W4J3_9SPHI</name>
<keyword evidence="8 14" id="KW-0418">Kinase</keyword>
<evidence type="ECO:0000256" key="11">
    <source>
        <dbReference type="ARBA" id="ARBA00023136"/>
    </source>
</evidence>
<evidence type="ECO:0000259" key="13">
    <source>
        <dbReference type="PROSITE" id="PS50109"/>
    </source>
</evidence>
<keyword evidence="12" id="KW-0812">Transmembrane</keyword>
<evidence type="ECO:0000256" key="7">
    <source>
        <dbReference type="ARBA" id="ARBA00022741"/>
    </source>
</evidence>
<dbReference type="Gene3D" id="1.10.287.130">
    <property type="match status" value="1"/>
</dbReference>
<dbReference type="InterPro" id="IPR036097">
    <property type="entry name" value="HisK_dim/P_sf"/>
</dbReference>
<keyword evidence="5" id="KW-0597">Phosphoprotein</keyword>
<dbReference type="SMART" id="SM00388">
    <property type="entry name" value="HisKA"/>
    <property type="match status" value="1"/>
</dbReference>
<evidence type="ECO:0000256" key="2">
    <source>
        <dbReference type="ARBA" id="ARBA00004236"/>
    </source>
</evidence>
<evidence type="ECO:0000256" key="4">
    <source>
        <dbReference type="ARBA" id="ARBA00022475"/>
    </source>
</evidence>
<dbReference type="GO" id="GO:0005524">
    <property type="term" value="F:ATP binding"/>
    <property type="evidence" value="ECO:0007669"/>
    <property type="project" value="UniProtKB-KW"/>
</dbReference>
<dbReference type="InterPro" id="IPR004358">
    <property type="entry name" value="Sig_transdc_His_kin-like_C"/>
</dbReference>
<keyword evidence="6" id="KW-0808">Transferase</keyword>
<keyword evidence="7" id="KW-0547">Nucleotide-binding</keyword>
<dbReference type="InterPro" id="IPR036890">
    <property type="entry name" value="HATPase_C_sf"/>
</dbReference>
<accession>A0A420W4J3</accession>
<evidence type="ECO:0000256" key="8">
    <source>
        <dbReference type="ARBA" id="ARBA00022777"/>
    </source>
</evidence>
<evidence type="ECO:0000256" key="3">
    <source>
        <dbReference type="ARBA" id="ARBA00012438"/>
    </source>
</evidence>
<feature type="domain" description="Histidine kinase" evidence="13">
    <location>
        <begin position="261"/>
        <end position="477"/>
    </location>
</feature>
<comment type="catalytic activity">
    <reaction evidence="1">
        <text>ATP + protein L-histidine = ADP + protein N-phospho-L-histidine.</text>
        <dbReference type="EC" id="2.7.13.3"/>
    </reaction>
</comment>
<dbReference type="AlphaFoldDB" id="A0A420W4J3"/>
<feature type="transmembrane region" description="Helical" evidence="12">
    <location>
        <begin position="7"/>
        <end position="29"/>
    </location>
</feature>
<feature type="transmembrane region" description="Helical" evidence="12">
    <location>
        <begin position="220"/>
        <end position="241"/>
    </location>
</feature>
<dbReference type="GO" id="GO:0005886">
    <property type="term" value="C:plasma membrane"/>
    <property type="evidence" value="ECO:0007669"/>
    <property type="project" value="UniProtKB-SubCell"/>
</dbReference>
<dbReference type="PROSITE" id="PS50109">
    <property type="entry name" value="HIS_KIN"/>
    <property type="match status" value="1"/>
</dbReference>
<organism evidence="14 15">
    <name type="scientific">Sphingobacterium puteale</name>
    <dbReference type="NCBI Taxonomy" id="2420510"/>
    <lineage>
        <taxon>Bacteria</taxon>
        <taxon>Pseudomonadati</taxon>
        <taxon>Bacteroidota</taxon>
        <taxon>Sphingobacteriia</taxon>
        <taxon>Sphingobacteriales</taxon>
        <taxon>Sphingobacteriaceae</taxon>
        <taxon>Sphingobacterium</taxon>
    </lineage>
</organism>
<dbReference type="RefSeq" id="WP_121120925.1">
    <property type="nucleotide sequence ID" value="NZ_RBWS01000001.1"/>
</dbReference>
<dbReference type="PRINTS" id="PR00344">
    <property type="entry name" value="BCTRLSENSOR"/>
</dbReference>
<reference evidence="14 15" key="1">
    <citation type="submission" date="2018-10" db="EMBL/GenBank/DDBJ databases">
        <title>Sphingobacterium sp. M05W1-28.</title>
        <authorList>
            <person name="Cai H."/>
        </authorList>
    </citation>
    <scope>NUCLEOTIDE SEQUENCE [LARGE SCALE GENOMIC DNA]</scope>
    <source>
        <strain evidence="14 15">M05W1-28</strain>
    </source>
</reference>
<dbReference type="CDD" id="cd00075">
    <property type="entry name" value="HATPase"/>
    <property type="match status" value="1"/>
</dbReference>
<dbReference type="SUPFAM" id="SSF55874">
    <property type="entry name" value="ATPase domain of HSP90 chaperone/DNA topoisomerase II/histidine kinase"/>
    <property type="match status" value="1"/>
</dbReference>
<dbReference type="GO" id="GO:0000155">
    <property type="term" value="F:phosphorelay sensor kinase activity"/>
    <property type="evidence" value="ECO:0007669"/>
    <property type="project" value="InterPro"/>
</dbReference>
<dbReference type="CDD" id="cd00082">
    <property type="entry name" value="HisKA"/>
    <property type="match status" value="1"/>
</dbReference>
<evidence type="ECO:0000256" key="10">
    <source>
        <dbReference type="ARBA" id="ARBA00023012"/>
    </source>
</evidence>
<dbReference type="SUPFAM" id="SSF47384">
    <property type="entry name" value="Homodimeric domain of signal transducing histidine kinase"/>
    <property type="match status" value="1"/>
</dbReference>
<evidence type="ECO:0000256" key="1">
    <source>
        <dbReference type="ARBA" id="ARBA00000085"/>
    </source>
</evidence>
<dbReference type="Pfam" id="PF02518">
    <property type="entry name" value="HATPase_c"/>
    <property type="match status" value="1"/>
</dbReference>
<evidence type="ECO:0000256" key="5">
    <source>
        <dbReference type="ARBA" id="ARBA00022553"/>
    </source>
</evidence>